<name>A0A2U1JR54_9FLAO</name>
<dbReference type="Pfam" id="PF00356">
    <property type="entry name" value="LacI"/>
    <property type="match status" value="1"/>
</dbReference>
<dbReference type="PANTHER" id="PTHR30146:SF109">
    <property type="entry name" value="HTH-TYPE TRANSCRIPTIONAL REGULATOR GALS"/>
    <property type="match status" value="1"/>
</dbReference>
<dbReference type="InterPro" id="IPR028082">
    <property type="entry name" value="Peripla_BP_I"/>
</dbReference>
<evidence type="ECO:0000256" key="3">
    <source>
        <dbReference type="ARBA" id="ARBA00023163"/>
    </source>
</evidence>
<gene>
    <name evidence="5" type="ORF">DB891_14310</name>
</gene>
<feature type="domain" description="HTH lacI-type" evidence="4">
    <location>
        <begin position="4"/>
        <end position="58"/>
    </location>
</feature>
<dbReference type="Gene3D" id="1.10.260.40">
    <property type="entry name" value="lambda repressor-like DNA-binding domains"/>
    <property type="match status" value="1"/>
</dbReference>
<dbReference type="PROSITE" id="PS50932">
    <property type="entry name" value="HTH_LACI_2"/>
    <property type="match status" value="1"/>
</dbReference>
<keyword evidence="2" id="KW-0238">DNA-binding</keyword>
<dbReference type="SUPFAM" id="SSF53822">
    <property type="entry name" value="Periplasmic binding protein-like I"/>
    <property type="match status" value="1"/>
</dbReference>
<dbReference type="PANTHER" id="PTHR30146">
    <property type="entry name" value="LACI-RELATED TRANSCRIPTIONAL REPRESSOR"/>
    <property type="match status" value="1"/>
</dbReference>
<keyword evidence="1" id="KW-0805">Transcription regulation</keyword>
<reference evidence="5 6" key="1">
    <citation type="submission" date="2018-04" db="EMBL/GenBank/DDBJ databases">
        <title>Flavobacterium sp. nov., isolated from glacier ice.</title>
        <authorList>
            <person name="Liu Q."/>
            <person name="Xin Y.-H."/>
        </authorList>
    </citation>
    <scope>NUCLEOTIDE SEQUENCE [LARGE SCALE GENOMIC DNA]</scope>
    <source>
        <strain evidence="5 6">LB2P30</strain>
    </source>
</reference>
<dbReference type="OrthoDB" id="9768806at2"/>
<evidence type="ECO:0000259" key="4">
    <source>
        <dbReference type="PROSITE" id="PS50932"/>
    </source>
</evidence>
<evidence type="ECO:0000256" key="1">
    <source>
        <dbReference type="ARBA" id="ARBA00023015"/>
    </source>
</evidence>
<protein>
    <submittedName>
        <fullName evidence="5">LacI family transcriptional regulator</fullName>
    </submittedName>
</protein>
<dbReference type="CDD" id="cd01392">
    <property type="entry name" value="HTH_LacI"/>
    <property type="match status" value="1"/>
</dbReference>
<dbReference type="AlphaFoldDB" id="A0A2U1JR54"/>
<dbReference type="SMART" id="SM00354">
    <property type="entry name" value="HTH_LACI"/>
    <property type="match status" value="1"/>
</dbReference>
<dbReference type="EMBL" id="QCZH01000020">
    <property type="protein sequence ID" value="PWA07670.1"/>
    <property type="molecule type" value="Genomic_DNA"/>
</dbReference>
<dbReference type="InterPro" id="IPR001761">
    <property type="entry name" value="Peripla_BP/Lac1_sug-bd_dom"/>
</dbReference>
<dbReference type="Gene3D" id="3.40.50.2300">
    <property type="match status" value="2"/>
</dbReference>
<organism evidence="5 6">
    <name type="scientific">Flavobacterium laiguense</name>
    <dbReference type="NCBI Taxonomy" id="2169409"/>
    <lineage>
        <taxon>Bacteria</taxon>
        <taxon>Pseudomonadati</taxon>
        <taxon>Bacteroidota</taxon>
        <taxon>Flavobacteriia</taxon>
        <taxon>Flavobacteriales</taxon>
        <taxon>Flavobacteriaceae</taxon>
        <taxon>Flavobacterium</taxon>
    </lineage>
</organism>
<evidence type="ECO:0000256" key="2">
    <source>
        <dbReference type="ARBA" id="ARBA00023125"/>
    </source>
</evidence>
<sequence length="342" mass="38390">MNDTRLIDIAAALGISVTTVSKALKGYTDVSAITRARVLEMVTSMNYKPNVNAVNLRTNETKTIGVIIPTMVHHFFSSVLNGILDEAENRGYLVIILQSNEKYELEKKQIALLLQKRVDGILISLSNETDDFTHINEAIKKNTPVVLFDKIAKLVNCSKVVINDRKAAYDAVTYLIEKGYKKIAHFRGSYTPQNSIDRFLGYKKALEDHNIPYDSSLVYLCDHNADFEDGYANAQKLVNDHKDVDAVFAVTDLVAIGIIKHLNEMQIKIPEQIAVFGFSNWFMSTVISPKLTTIDQPGYEIGQRAASILINEIAQIKEHLPVTHQIIELPTQIIERESTLRS</sequence>
<evidence type="ECO:0000313" key="5">
    <source>
        <dbReference type="EMBL" id="PWA07670.1"/>
    </source>
</evidence>
<proteinExistence type="predicted"/>
<dbReference type="InterPro" id="IPR000843">
    <property type="entry name" value="HTH_LacI"/>
</dbReference>
<dbReference type="CDD" id="cd06267">
    <property type="entry name" value="PBP1_LacI_sugar_binding-like"/>
    <property type="match status" value="1"/>
</dbReference>
<dbReference type="Proteomes" id="UP000245618">
    <property type="component" value="Unassembled WGS sequence"/>
</dbReference>
<evidence type="ECO:0000313" key="6">
    <source>
        <dbReference type="Proteomes" id="UP000245618"/>
    </source>
</evidence>
<dbReference type="SUPFAM" id="SSF47413">
    <property type="entry name" value="lambda repressor-like DNA-binding domains"/>
    <property type="match status" value="1"/>
</dbReference>
<dbReference type="GO" id="GO:0000976">
    <property type="term" value="F:transcription cis-regulatory region binding"/>
    <property type="evidence" value="ECO:0007669"/>
    <property type="project" value="TreeGrafter"/>
</dbReference>
<dbReference type="GO" id="GO:0003700">
    <property type="term" value="F:DNA-binding transcription factor activity"/>
    <property type="evidence" value="ECO:0007669"/>
    <property type="project" value="TreeGrafter"/>
</dbReference>
<dbReference type="InterPro" id="IPR010982">
    <property type="entry name" value="Lambda_DNA-bd_dom_sf"/>
</dbReference>
<accession>A0A2U1JR54</accession>
<dbReference type="RefSeq" id="WP_116764260.1">
    <property type="nucleotide sequence ID" value="NZ_QCZH01000020.1"/>
</dbReference>
<dbReference type="Pfam" id="PF00532">
    <property type="entry name" value="Peripla_BP_1"/>
    <property type="match status" value="1"/>
</dbReference>
<keyword evidence="3" id="KW-0804">Transcription</keyword>
<comment type="caution">
    <text evidence="5">The sequence shown here is derived from an EMBL/GenBank/DDBJ whole genome shotgun (WGS) entry which is preliminary data.</text>
</comment>
<keyword evidence="6" id="KW-1185">Reference proteome</keyword>